<evidence type="ECO:0000313" key="3">
    <source>
        <dbReference type="EMBL" id="QQD23812.1"/>
    </source>
</evidence>
<reference evidence="3 4" key="1">
    <citation type="submission" date="2019-11" db="EMBL/GenBank/DDBJ databases">
        <title>Venatorbacter sp. nov. a predator of Campylobacter and other Gram-negative bacteria.</title>
        <authorList>
            <person name="Saeedi A."/>
            <person name="Cummings N.J."/>
            <person name="Connerton I.F."/>
            <person name="Connerton P.L."/>
        </authorList>
    </citation>
    <scope>NUCLEOTIDE SEQUENCE [LARGE SCALE GENOMIC DNA]</scope>
    <source>
        <strain evidence="3">XL5</strain>
    </source>
</reference>
<name>A0A9X7UVI1_9GAMM</name>
<dbReference type="RefSeq" id="WP_228346353.1">
    <property type="nucleotide sequence ID" value="NZ_CP046056.1"/>
</dbReference>
<evidence type="ECO:0000256" key="1">
    <source>
        <dbReference type="SAM" id="MobiDB-lite"/>
    </source>
</evidence>
<accession>A0A9X7UVI1</accession>
<keyword evidence="4" id="KW-1185">Reference proteome</keyword>
<evidence type="ECO:0000313" key="4">
    <source>
        <dbReference type="Proteomes" id="UP000596074"/>
    </source>
</evidence>
<feature type="compositionally biased region" description="Low complexity" evidence="1">
    <location>
        <begin position="191"/>
        <end position="209"/>
    </location>
</feature>
<feature type="signal peptide" evidence="2">
    <location>
        <begin position="1"/>
        <end position="18"/>
    </location>
</feature>
<gene>
    <name evidence="3" type="ORF">GJQ55_04660</name>
</gene>
<dbReference type="EMBL" id="CP046056">
    <property type="protein sequence ID" value="QQD23812.1"/>
    <property type="molecule type" value="Genomic_DNA"/>
</dbReference>
<dbReference type="KEGG" id="vcw:GJQ55_04660"/>
<dbReference type="AlphaFoldDB" id="A0A9X7UVI1"/>
<sequence>MWRWFFMVFTLFFTSAQAAELQGVGVFSTLEKPWFLTGLYTDKEQQPQRLEFRIVEEKITPYRFRQLWQQAFAVAHENDVWQQHQQDLEQFFSVLHGPLQTNDQLLVEQQDGSTVVSINYREHARLSEEFLPLLVQTLTARITLVPELREGLTGQQPAAEQRDLLRDYDRAQPSLGRIAETARWLRQRQQAASAASSASSSYSGSVGQL</sequence>
<evidence type="ECO:0000256" key="2">
    <source>
        <dbReference type="SAM" id="SignalP"/>
    </source>
</evidence>
<feature type="chain" id="PRO_5040730621" description="Chalcone isomerase domain-containing protein" evidence="2">
    <location>
        <begin position="19"/>
        <end position="209"/>
    </location>
</feature>
<proteinExistence type="predicted"/>
<dbReference type="Proteomes" id="UP000596074">
    <property type="component" value="Chromosome"/>
</dbReference>
<protein>
    <recommendedName>
        <fullName evidence="5">Chalcone isomerase domain-containing protein</fullName>
    </recommendedName>
</protein>
<keyword evidence="2" id="KW-0732">Signal</keyword>
<evidence type="ECO:0008006" key="5">
    <source>
        <dbReference type="Google" id="ProtNLM"/>
    </source>
</evidence>
<feature type="region of interest" description="Disordered" evidence="1">
    <location>
        <begin position="190"/>
        <end position="209"/>
    </location>
</feature>
<organism evidence="3 4">
    <name type="scientific">Venatoribacter cucullus</name>
    <dbReference type="NCBI Taxonomy" id="2661630"/>
    <lineage>
        <taxon>Bacteria</taxon>
        <taxon>Pseudomonadati</taxon>
        <taxon>Pseudomonadota</taxon>
        <taxon>Gammaproteobacteria</taxon>
        <taxon>Oceanospirillales</taxon>
        <taxon>Oceanospirillaceae</taxon>
        <taxon>Venatoribacter</taxon>
    </lineage>
</organism>